<feature type="region of interest" description="Disordered" evidence="1">
    <location>
        <begin position="27"/>
        <end position="52"/>
    </location>
</feature>
<organism evidence="2">
    <name type="scientific">Rosellinia necatrix</name>
    <name type="common">White root-rot fungus</name>
    <dbReference type="NCBI Taxonomy" id="77044"/>
    <lineage>
        <taxon>Eukaryota</taxon>
        <taxon>Fungi</taxon>
        <taxon>Dikarya</taxon>
        <taxon>Ascomycota</taxon>
        <taxon>Pezizomycotina</taxon>
        <taxon>Sordariomycetes</taxon>
        <taxon>Xylariomycetidae</taxon>
        <taxon>Xylariales</taxon>
        <taxon>Xylariaceae</taxon>
        <taxon>Rosellinia</taxon>
    </lineage>
</organism>
<feature type="compositionally biased region" description="Basic and acidic residues" evidence="1">
    <location>
        <begin position="107"/>
        <end position="120"/>
    </location>
</feature>
<reference evidence="2" key="1">
    <citation type="submission" date="2016-03" db="EMBL/GenBank/DDBJ databases">
        <title>Draft genome sequence of Rosellinia necatrix.</title>
        <authorList>
            <person name="Kanematsu S."/>
        </authorList>
    </citation>
    <scope>NUCLEOTIDE SEQUENCE [LARGE SCALE GENOMIC DNA]</scope>
    <source>
        <strain evidence="2">W97</strain>
    </source>
</reference>
<evidence type="ECO:0000313" key="3">
    <source>
        <dbReference type="Proteomes" id="UP000054516"/>
    </source>
</evidence>
<accession>A0A1W2THE4</accession>
<dbReference type="EMBL" id="DF977454">
    <property type="protein sequence ID" value="GAP87548.2"/>
    <property type="molecule type" value="Genomic_DNA"/>
</dbReference>
<dbReference type="OMA" id="TLYWACT"/>
<dbReference type="OrthoDB" id="4737775at2759"/>
<proteinExistence type="predicted"/>
<dbReference type="AlphaFoldDB" id="A0A1W2THE4"/>
<feature type="region of interest" description="Disordered" evidence="1">
    <location>
        <begin position="233"/>
        <end position="254"/>
    </location>
</feature>
<evidence type="ECO:0000256" key="1">
    <source>
        <dbReference type="SAM" id="MobiDB-lite"/>
    </source>
</evidence>
<dbReference type="STRING" id="77044.A0A1W2THE4"/>
<name>A0A1W2THE4_ROSNE</name>
<dbReference type="Proteomes" id="UP000054516">
    <property type="component" value="Unassembled WGS sequence"/>
</dbReference>
<gene>
    <name evidence="2" type="ORF">SAMD00023353_0900070</name>
</gene>
<sequence length="428" mass="46763">MADVDAQLDGPHELAVKSAEEELIRRRERGRLSQARFRQRQAQASRETQAENERLRATIAEIVTAARRRDGNSLLAAIRAAADVAGVDASDLMGRDRQENKPVAAEPKSDERSGSDERPGSDGGGVPIKPGVHTRSDTSPRRPQWLENEHEYSPDSLAMRAPPPQPSGRVSPRLDYGIWVGSGLRVTKPPVEIVPFLGAGRYTFAGQVYWACADYTISLCRLVTSPHAPPSPWFDHHSHSHSRPTTTSPPPRLTPREAEDRIWAVLRHSPPLRNVRLAQALAEAQRAFLDTGALGGDSPAACDAEIGPRLRRAVEADYRARGADPGAWMTLAELDAHVRRRRGRAAFARLEAAIAVAVAGRDGVVTGVGMGMGPHPDPDPDPETGLSDPREIVRLLIRNLAESYICFGDGPRWRADCVTTLFSETMVM</sequence>
<feature type="compositionally biased region" description="Low complexity" evidence="1">
    <location>
        <begin position="32"/>
        <end position="46"/>
    </location>
</feature>
<evidence type="ECO:0000313" key="2">
    <source>
        <dbReference type="EMBL" id="GAP87548.2"/>
    </source>
</evidence>
<protein>
    <submittedName>
        <fullName evidence="2">Uncharacterized protein</fullName>
    </submittedName>
</protein>
<keyword evidence="3" id="KW-1185">Reference proteome</keyword>
<feature type="region of interest" description="Disordered" evidence="1">
    <location>
        <begin position="91"/>
        <end position="170"/>
    </location>
</feature>